<dbReference type="EMBL" id="HE650823">
    <property type="protein sequence ID" value="CCF57259.1"/>
    <property type="molecule type" value="Genomic_DNA"/>
</dbReference>
<dbReference type="KEGG" id="kaf:KAFR_0C02660"/>
<feature type="transmembrane region" description="Helical" evidence="8">
    <location>
        <begin position="432"/>
        <end position="449"/>
    </location>
</feature>
<feature type="transmembrane region" description="Helical" evidence="8">
    <location>
        <begin position="301"/>
        <end position="320"/>
    </location>
</feature>
<feature type="transmembrane region" description="Helical" evidence="8">
    <location>
        <begin position="340"/>
        <end position="362"/>
    </location>
</feature>
<dbReference type="Gene3D" id="1.20.1250.20">
    <property type="entry name" value="MFS general substrate transporter like domains"/>
    <property type="match status" value="2"/>
</dbReference>
<dbReference type="Proteomes" id="UP000005220">
    <property type="component" value="Chromosome 3"/>
</dbReference>
<reference evidence="9 10" key="1">
    <citation type="journal article" date="2011" name="Proc. Natl. Acad. Sci. U.S.A.">
        <title>Evolutionary erosion of yeast sex chromosomes by mating-type switching accidents.</title>
        <authorList>
            <person name="Gordon J.L."/>
            <person name="Armisen D."/>
            <person name="Proux-Wera E."/>
            <person name="Oheigeartaigh S.S."/>
            <person name="Byrne K.P."/>
            <person name="Wolfe K.H."/>
        </authorList>
    </citation>
    <scope>NUCLEOTIDE SEQUENCE [LARGE SCALE GENOMIC DNA]</scope>
    <source>
        <strain evidence="10">ATCC 22294 / BCRC 22015 / CBS 2517 / CECT 1963 / NBRC 1671 / NRRL Y-8276</strain>
    </source>
</reference>
<evidence type="ECO:0000256" key="5">
    <source>
        <dbReference type="ARBA" id="ARBA00022989"/>
    </source>
</evidence>
<dbReference type="PANTHER" id="PTHR23501:SF92">
    <property type="entry name" value="GLUTATHIONE EXCHANGER 1-RELATED"/>
    <property type="match status" value="1"/>
</dbReference>
<dbReference type="GeneID" id="13885178"/>
<sequence length="591" mass="65873">MASIHSSHSSKKEENKVNETSYSLEAHDVPEDDYYNVGVTNIEIYSEFYNTPMKRIILFSSIFLVCYSYSLDSTLRKTFKTDATNSFSEHSLVSFVNCFSAIVSAIGELFFARSADIFGRTSIFYICLVFYVVGTIIVATSKGISQFAAGYCIYSFGESGIDMVMQLLVSDFSHLNWRLVAGVIPMLPNVINAWASGTIVSDFSDNWQWGIGMFAIIVPVACIPLAVCLFHMRYMAKKNKKNELKRPWHSNNELSWAQFIRETLFWRLDLVGLITLGASLGCILVPFTLTKKAGKKWAKASTIVPEVIGWAVGLPLYIVWEKFYAKYPLTPLRLIRDRGVYAALVAVFLYEFIYVMEANYMVTVLQVAFNNTSAAATRINNSYEFVSVLTAFILGFFVVFIRKTKRLILFGGTLFFVSYGLFIRYRGGHGCYAGSIAALCVFGFANGFIKYPTRTSLQASAGSHKRMAMITALFTAIGSVGKAMAAAIAGAIWSGLMPGALSSRISNSKVAAKAYSSPLTVIKTYGWNSTIRNEMIEAYRYVTKVLYIVAICLCVPLLIASFLLRDRRLENKVAYDSDSDDPSVLDEEKKV</sequence>
<feature type="transmembrane region" description="Helical" evidence="8">
    <location>
        <begin position="545"/>
        <end position="564"/>
    </location>
</feature>
<keyword evidence="6" id="KW-0406">Ion transport</keyword>
<evidence type="ECO:0000313" key="9">
    <source>
        <dbReference type="EMBL" id="CCF57259.1"/>
    </source>
</evidence>
<evidence type="ECO:0000256" key="1">
    <source>
        <dbReference type="ARBA" id="ARBA00004127"/>
    </source>
</evidence>
<dbReference type="OrthoDB" id="2241241at2759"/>
<comment type="similarity">
    <text evidence="2">Belongs to the major facilitator superfamily.</text>
</comment>
<dbReference type="GO" id="GO:0015343">
    <property type="term" value="F:siderophore-iron transmembrane transporter activity"/>
    <property type="evidence" value="ECO:0007669"/>
    <property type="project" value="TreeGrafter"/>
</dbReference>
<evidence type="ECO:0000256" key="3">
    <source>
        <dbReference type="ARBA" id="ARBA00022448"/>
    </source>
</evidence>
<feature type="transmembrane region" description="Helical" evidence="8">
    <location>
        <begin position="470"/>
        <end position="493"/>
    </location>
</feature>
<organism evidence="9 10">
    <name type="scientific">Kazachstania africana (strain ATCC 22294 / BCRC 22015 / CBS 2517 / CECT 1963 / NBRC 1671 / NRRL Y-8276)</name>
    <name type="common">Yeast</name>
    <name type="synonym">Kluyveromyces africanus</name>
    <dbReference type="NCBI Taxonomy" id="1071382"/>
    <lineage>
        <taxon>Eukaryota</taxon>
        <taxon>Fungi</taxon>
        <taxon>Dikarya</taxon>
        <taxon>Ascomycota</taxon>
        <taxon>Saccharomycotina</taxon>
        <taxon>Saccharomycetes</taxon>
        <taxon>Saccharomycetales</taxon>
        <taxon>Saccharomycetaceae</taxon>
        <taxon>Kazachstania</taxon>
    </lineage>
</organism>
<feature type="transmembrane region" description="Helical" evidence="8">
    <location>
        <begin position="270"/>
        <end position="289"/>
    </location>
</feature>
<evidence type="ECO:0000256" key="4">
    <source>
        <dbReference type="ARBA" id="ARBA00022692"/>
    </source>
</evidence>
<feature type="transmembrane region" description="Helical" evidence="8">
    <location>
        <begin position="91"/>
        <end position="111"/>
    </location>
</feature>
<feature type="transmembrane region" description="Helical" evidence="8">
    <location>
        <begin position="56"/>
        <end position="71"/>
    </location>
</feature>
<accession>H2ASA9</accession>
<dbReference type="InParanoid" id="H2ASA9"/>
<keyword evidence="7 8" id="KW-0472">Membrane</keyword>
<dbReference type="InterPro" id="IPR011701">
    <property type="entry name" value="MFS"/>
</dbReference>
<dbReference type="Pfam" id="PF07690">
    <property type="entry name" value="MFS_1"/>
    <property type="match status" value="1"/>
</dbReference>
<evidence type="ECO:0008006" key="11">
    <source>
        <dbReference type="Google" id="ProtNLM"/>
    </source>
</evidence>
<keyword evidence="3" id="KW-0813">Transport</keyword>
<comment type="subcellular location">
    <subcellularLocation>
        <location evidence="1">Endomembrane system</location>
        <topology evidence="1">Multi-pass membrane protein</topology>
    </subcellularLocation>
</comment>
<protein>
    <recommendedName>
        <fullName evidence="11">Major facilitator superfamily (MFS) profile domain-containing protein</fullName>
    </recommendedName>
</protein>
<dbReference type="InterPro" id="IPR036259">
    <property type="entry name" value="MFS_trans_sf"/>
</dbReference>
<dbReference type="eggNOG" id="KOG0254">
    <property type="taxonomic scope" value="Eukaryota"/>
</dbReference>
<dbReference type="FunCoup" id="H2ASA9">
    <property type="interactions" value="55"/>
</dbReference>
<proteinExistence type="inferred from homology"/>
<keyword evidence="4 8" id="KW-0812">Transmembrane</keyword>
<dbReference type="GO" id="GO:0005768">
    <property type="term" value="C:endosome"/>
    <property type="evidence" value="ECO:0007669"/>
    <property type="project" value="TreeGrafter"/>
</dbReference>
<dbReference type="HOGENOM" id="CLU_012970_2_1_1"/>
<evidence type="ECO:0000313" key="10">
    <source>
        <dbReference type="Proteomes" id="UP000005220"/>
    </source>
</evidence>
<dbReference type="RefSeq" id="XP_003956394.1">
    <property type="nucleotide sequence ID" value="XM_003956345.1"/>
</dbReference>
<feature type="transmembrane region" description="Helical" evidence="8">
    <location>
        <begin position="382"/>
        <end position="400"/>
    </location>
</feature>
<evidence type="ECO:0000256" key="2">
    <source>
        <dbReference type="ARBA" id="ARBA00008335"/>
    </source>
</evidence>
<dbReference type="SUPFAM" id="SSF103473">
    <property type="entry name" value="MFS general substrate transporter"/>
    <property type="match status" value="1"/>
</dbReference>
<name>H2ASA9_KAZAF</name>
<dbReference type="FunFam" id="1.20.1250.20:FF:000197">
    <property type="entry name" value="Siderophore iron transporter 1"/>
    <property type="match status" value="1"/>
</dbReference>
<dbReference type="AlphaFoldDB" id="H2ASA9"/>
<feature type="transmembrane region" description="Helical" evidence="8">
    <location>
        <begin position="123"/>
        <end position="141"/>
    </location>
</feature>
<dbReference type="GO" id="GO:0005774">
    <property type="term" value="C:vacuolar membrane"/>
    <property type="evidence" value="ECO:0007669"/>
    <property type="project" value="TreeGrafter"/>
</dbReference>
<evidence type="ECO:0000256" key="8">
    <source>
        <dbReference type="SAM" id="Phobius"/>
    </source>
</evidence>
<dbReference type="PANTHER" id="PTHR23501">
    <property type="entry name" value="MAJOR FACILITATOR SUPERFAMILY"/>
    <property type="match status" value="1"/>
</dbReference>
<evidence type="ECO:0000256" key="7">
    <source>
        <dbReference type="ARBA" id="ARBA00023136"/>
    </source>
</evidence>
<evidence type="ECO:0000256" key="6">
    <source>
        <dbReference type="ARBA" id="ARBA00023065"/>
    </source>
</evidence>
<keyword evidence="10" id="KW-1185">Reference proteome</keyword>
<gene>
    <name evidence="9" type="primary">KAFR0C02660</name>
    <name evidence="9" type="ORF">KAFR_0C02660</name>
</gene>
<dbReference type="GO" id="GO:0005886">
    <property type="term" value="C:plasma membrane"/>
    <property type="evidence" value="ECO:0007669"/>
    <property type="project" value="TreeGrafter"/>
</dbReference>
<feature type="transmembrane region" description="Helical" evidence="8">
    <location>
        <begin position="207"/>
        <end position="230"/>
    </location>
</feature>
<feature type="transmembrane region" description="Helical" evidence="8">
    <location>
        <begin position="407"/>
        <end position="426"/>
    </location>
</feature>
<keyword evidence="5 8" id="KW-1133">Transmembrane helix</keyword>